<keyword evidence="2" id="KW-0547">Nucleotide-binding</keyword>
<dbReference type="EMBL" id="CAEZYY010000075">
    <property type="protein sequence ID" value="CAB4774902.1"/>
    <property type="molecule type" value="Genomic_DNA"/>
</dbReference>
<dbReference type="InterPro" id="IPR027417">
    <property type="entry name" value="P-loop_NTPase"/>
</dbReference>
<dbReference type="PANTHER" id="PTHR42788:SF13">
    <property type="entry name" value="ALIPHATIC SULFONATES IMPORT ATP-BINDING PROTEIN SSUB"/>
    <property type="match status" value="1"/>
</dbReference>
<dbReference type="GO" id="GO:0016887">
    <property type="term" value="F:ATP hydrolysis activity"/>
    <property type="evidence" value="ECO:0007669"/>
    <property type="project" value="InterPro"/>
</dbReference>
<feature type="domain" description="ABC transporter" evidence="4">
    <location>
        <begin position="18"/>
        <end position="232"/>
    </location>
</feature>
<keyword evidence="1" id="KW-0813">Transport</keyword>
<evidence type="ECO:0000256" key="2">
    <source>
        <dbReference type="ARBA" id="ARBA00022741"/>
    </source>
</evidence>
<dbReference type="Pfam" id="PF00005">
    <property type="entry name" value="ABC_tran"/>
    <property type="match status" value="1"/>
</dbReference>
<accession>A0A6J6VR23</accession>
<dbReference type="SMART" id="SM00382">
    <property type="entry name" value="AAA"/>
    <property type="match status" value="1"/>
</dbReference>
<dbReference type="SUPFAM" id="SSF52540">
    <property type="entry name" value="P-loop containing nucleoside triphosphate hydrolases"/>
    <property type="match status" value="1"/>
</dbReference>
<dbReference type="GO" id="GO:0005524">
    <property type="term" value="F:ATP binding"/>
    <property type="evidence" value="ECO:0007669"/>
    <property type="project" value="UniProtKB-KW"/>
</dbReference>
<proteinExistence type="predicted"/>
<dbReference type="InterPro" id="IPR050166">
    <property type="entry name" value="ABC_transporter_ATP-bind"/>
</dbReference>
<keyword evidence="3" id="KW-0067">ATP-binding</keyword>
<organism evidence="5">
    <name type="scientific">freshwater metagenome</name>
    <dbReference type="NCBI Taxonomy" id="449393"/>
    <lineage>
        <taxon>unclassified sequences</taxon>
        <taxon>metagenomes</taxon>
        <taxon>ecological metagenomes</taxon>
    </lineage>
</organism>
<dbReference type="InterPro" id="IPR003593">
    <property type="entry name" value="AAA+_ATPase"/>
</dbReference>
<name>A0A6J6VR23_9ZZZZ</name>
<dbReference type="PROSITE" id="PS50893">
    <property type="entry name" value="ABC_TRANSPORTER_2"/>
    <property type="match status" value="1"/>
</dbReference>
<evidence type="ECO:0000313" key="5">
    <source>
        <dbReference type="EMBL" id="CAB4774902.1"/>
    </source>
</evidence>
<reference evidence="5" key="1">
    <citation type="submission" date="2020-05" db="EMBL/GenBank/DDBJ databases">
        <authorList>
            <person name="Chiriac C."/>
            <person name="Salcher M."/>
            <person name="Ghai R."/>
            <person name="Kavagutti S V."/>
        </authorList>
    </citation>
    <scope>NUCLEOTIDE SEQUENCE</scope>
</reference>
<protein>
    <submittedName>
        <fullName evidence="5">Unannotated protein</fullName>
    </submittedName>
</protein>
<dbReference type="InterPro" id="IPR003439">
    <property type="entry name" value="ABC_transporter-like_ATP-bd"/>
</dbReference>
<dbReference type="PANTHER" id="PTHR42788">
    <property type="entry name" value="TAURINE IMPORT ATP-BINDING PROTEIN-RELATED"/>
    <property type="match status" value="1"/>
</dbReference>
<dbReference type="AlphaFoldDB" id="A0A6J6VR23"/>
<evidence type="ECO:0000259" key="4">
    <source>
        <dbReference type="PROSITE" id="PS50893"/>
    </source>
</evidence>
<evidence type="ECO:0000256" key="3">
    <source>
        <dbReference type="ARBA" id="ARBA00022840"/>
    </source>
</evidence>
<evidence type="ECO:0000256" key="1">
    <source>
        <dbReference type="ARBA" id="ARBA00022448"/>
    </source>
</evidence>
<sequence>MSSPREPAPGTGRGAPALVAQGICRSFGGREVLRALNLTIGRGEFVAILGRSGCGKSTLLRILADLDPEAVGKVEVPARVAVAFQDARLLPWKRVAANVGLGVRDPDVEARVARALADVGMTDRHRAWPSTLSGGETARVALARALVREPELLLLDEPFGSLDALTRLRMQELLATLCARYRPTVLMVTHDVDEALLLADRVVVMVDGVLEHEVTMGAAASRTRSGDRFGVLREQLLGMLGVHGH</sequence>
<gene>
    <name evidence="5" type="ORF">UFOPK2806_02651</name>
</gene>
<dbReference type="Gene3D" id="3.40.50.300">
    <property type="entry name" value="P-loop containing nucleotide triphosphate hydrolases"/>
    <property type="match status" value="1"/>
</dbReference>